<name>A0A392MBV4_9FABA</name>
<evidence type="ECO:0000313" key="1">
    <source>
        <dbReference type="EMBL" id="MCH84539.1"/>
    </source>
</evidence>
<organism evidence="1 2">
    <name type="scientific">Trifolium medium</name>
    <dbReference type="NCBI Taxonomy" id="97028"/>
    <lineage>
        <taxon>Eukaryota</taxon>
        <taxon>Viridiplantae</taxon>
        <taxon>Streptophyta</taxon>
        <taxon>Embryophyta</taxon>
        <taxon>Tracheophyta</taxon>
        <taxon>Spermatophyta</taxon>
        <taxon>Magnoliopsida</taxon>
        <taxon>eudicotyledons</taxon>
        <taxon>Gunneridae</taxon>
        <taxon>Pentapetalae</taxon>
        <taxon>rosids</taxon>
        <taxon>fabids</taxon>
        <taxon>Fabales</taxon>
        <taxon>Fabaceae</taxon>
        <taxon>Papilionoideae</taxon>
        <taxon>50 kb inversion clade</taxon>
        <taxon>NPAAA clade</taxon>
        <taxon>Hologalegina</taxon>
        <taxon>IRL clade</taxon>
        <taxon>Trifolieae</taxon>
        <taxon>Trifolium</taxon>
    </lineage>
</organism>
<protein>
    <submittedName>
        <fullName evidence="1">Retrotransposon protein putative unclassified expressed</fullName>
    </submittedName>
</protein>
<dbReference type="AlphaFoldDB" id="A0A392MBV4"/>
<reference evidence="1 2" key="1">
    <citation type="journal article" date="2018" name="Front. Plant Sci.">
        <title>Red Clover (Trifolium pratense) and Zigzag Clover (T. medium) - A Picture of Genomic Similarities and Differences.</title>
        <authorList>
            <person name="Dluhosova J."/>
            <person name="Istvanek J."/>
            <person name="Nedelnik J."/>
            <person name="Repkova J."/>
        </authorList>
    </citation>
    <scope>NUCLEOTIDE SEQUENCE [LARGE SCALE GENOMIC DNA]</scope>
    <source>
        <strain evidence="2">cv. 10/8</strain>
        <tissue evidence="1">Leaf</tissue>
    </source>
</reference>
<evidence type="ECO:0000313" key="2">
    <source>
        <dbReference type="Proteomes" id="UP000265520"/>
    </source>
</evidence>
<accession>A0A392MBV4</accession>
<keyword evidence="2" id="KW-1185">Reference proteome</keyword>
<gene>
    <name evidence="1" type="ORF">A2U01_0005371</name>
</gene>
<sequence length="85" mass="9882">MVEDMKALWKNSTWEMVKLPKDKKAIGLNLDWPLRQLDVKNVFLYGDLLEEVYMDHPPGFTPKRGNSLQIEEGFIWIGAITKCMV</sequence>
<dbReference type="Proteomes" id="UP000265520">
    <property type="component" value="Unassembled WGS sequence"/>
</dbReference>
<proteinExistence type="predicted"/>
<dbReference type="EMBL" id="LXQA010006977">
    <property type="protein sequence ID" value="MCH84539.1"/>
    <property type="molecule type" value="Genomic_DNA"/>
</dbReference>
<comment type="caution">
    <text evidence="1">The sequence shown here is derived from an EMBL/GenBank/DDBJ whole genome shotgun (WGS) entry which is preliminary data.</text>
</comment>